<dbReference type="AlphaFoldDB" id="A0A1F4XXH5"/>
<organism evidence="1 2">
    <name type="scientific">Candidatus Adlerbacteria bacterium RIFCSPLOWO2_01_FULL_54_21b</name>
    <dbReference type="NCBI Taxonomy" id="1797245"/>
    <lineage>
        <taxon>Bacteria</taxon>
        <taxon>Candidatus Adleribacteriota</taxon>
    </lineage>
</organism>
<dbReference type="Proteomes" id="UP000178585">
    <property type="component" value="Unassembled WGS sequence"/>
</dbReference>
<name>A0A1F4XXH5_9BACT</name>
<proteinExistence type="predicted"/>
<dbReference type="EMBL" id="MEWZ01000025">
    <property type="protein sequence ID" value="OGC86334.1"/>
    <property type="molecule type" value="Genomic_DNA"/>
</dbReference>
<comment type="caution">
    <text evidence="1">The sequence shown here is derived from an EMBL/GenBank/DDBJ whole genome shotgun (WGS) entry which is preliminary data.</text>
</comment>
<evidence type="ECO:0000313" key="2">
    <source>
        <dbReference type="Proteomes" id="UP000178585"/>
    </source>
</evidence>
<gene>
    <name evidence="1" type="ORF">A2949_03240</name>
</gene>
<accession>A0A1F4XXH5</accession>
<protein>
    <submittedName>
        <fullName evidence="1">Uncharacterized protein</fullName>
    </submittedName>
</protein>
<sequence>MLTVLLLAARKMDTPALSSRYRAFVALVAPEPVMARRADGEVVPMPTLPDELILICSVMDAPFARVPKRIYVA</sequence>
<reference evidence="1 2" key="1">
    <citation type="journal article" date="2016" name="Nat. Commun.">
        <title>Thousands of microbial genomes shed light on interconnected biogeochemical processes in an aquifer system.</title>
        <authorList>
            <person name="Anantharaman K."/>
            <person name="Brown C.T."/>
            <person name="Hug L.A."/>
            <person name="Sharon I."/>
            <person name="Castelle C.J."/>
            <person name="Probst A.J."/>
            <person name="Thomas B.C."/>
            <person name="Singh A."/>
            <person name="Wilkins M.J."/>
            <person name="Karaoz U."/>
            <person name="Brodie E.L."/>
            <person name="Williams K.H."/>
            <person name="Hubbard S.S."/>
            <person name="Banfield J.F."/>
        </authorList>
    </citation>
    <scope>NUCLEOTIDE SEQUENCE [LARGE SCALE GENOMIC DNA]</scope>
</reference>
<evidence type="ECO:0000313" key="1">
    <source>
        <dbReference type="EMBL" id="OGC86334.1"/>
    </source>
</evidence>